<sequence>MSNRVFILEPVKFSLQGVESFGELLYVFGKGSRRCSVFDQHFGEVVIEQLETYDYDPGKDFLLVTGKVVALSVSVASIAAAYGQIRLLLFSANLQKYIPRTIGEGLE</sequence>
<name>A0A0F9T9A8_9ZZZZ</name>
<protein>
    <submittedName>
        <fullName evidence="2">Uncharacterized protein</fullName>
    </submittedName>
</protein>
<evidence type="ECO:0000313" key="2">
    <source>
        <dbReference type="EMBL" id="KKN77770.1"/>
    </source>
</evidence>
<organism evidence="2">
    <name type="scientific">marine sediment metagenome</name>
    <dbReference type="NCBI Taxonomy" id="412755"/>
    <lineage>
        <taxon>unclassified sequences</taxon>
        <taxon>metagenomes</taxon>
        <taxon>ecological metagenomes</taxon>
    </lineage>
</organism>
<accession>A0A0F9T9A8</accession>
<feature type="transmembrane region" description="Helical" evidence="1">
    <location>
        <begin position="61"/>
        <end position="82"/>
    </location>
</feature>
<dbReference type="AlphaFoldDB" id="A0A0F9T9A8"/>
<gene>
    <name evidence="2" type="ORF">LCGC14_0357440</name>
</gene>
<keyword evidence="1" id="KW-1133">Transmembrane helix</keyword>
<proteinExistence type="predicted"/>
<evidence type="ECO:0000256" key="1">
    <source>
        <dbReference type="SAM" id="Phobius"/>
    </source>
</evidence>
<comment type="caution">
    <text evidence="2">The sequence shown here is derived from an EMBL/GenBank/DDBJ whole genome shotgun (WGS) entry which is preliminary data.</text>
</comment>
<keyword evidence="1" id="KW-0812">Transmembrane</keyword>
<reference evidence="2" key="1">
    <citation type="journal article" date="2015" name="Nature">
        <title>Complex archaea that bridge the gap between prokaryotes and eukaryotes.</title>
        <authorList>
            <person name="Spang A."/>
            <person name="Saw J.H."/>
            <person name="Jorgensen S.L."/>
            <person name="Zaremba-Niedzwiedzka K."/>
            <person name="Martijn J."/>
            <person name="Lind A.E."/>
            <person name="van Eijk R."/>
            <person name="Schleper C."/>
            <person name="Guy L."/>
            <person name="Ettema T.J."/>
        </authorList>
    </citation>
    <scope>NUCLEOTIDE SEQUENCE</scope>
</reference>
<dbReference type="InterPro" id="IPR057116">
    <property type="entry name" value="Pam3_gp32"/>
</dbReference>
<dbReference type="EMBL" id="LAZR01000274">
    <property type="protein sequence ID" value="KKN77770.1"/>
    <property type="molecule type" value="Genomic_DNA"/>
</dbReference>
<dbReference type="Pfam" id="PF23992">
    <property type="entry name" value="Pam3_gp32"/>
    <property type="match status" value="1"/>
</dbReference>
<keyword evidence="1" id="KW-0472">Membrane</keyword>